<keyword evidence="4" id="KW-0560">Oxidoreductase</keyword>
<evidence type="ECO:0000256" key="11">
    <source>
        <dbReference type="RuleBase" id="RU000363"/>
    </source>
</evidence>
<evidence type="ECO:0000256" key="7">
    <source>
        <dbReference type="ARBA" id="ARBA00031758"/>
    </source>
</evidence>
<dbReference type="FunFam" id="3.40.50.720:FF:000084">
    <property type="entry name" value="Short-chain dehydrogenase reductase"/>
    <property type="match status" value="1"/>
</dbReference>
<dbReference type="InterPro" id="IPR057326">
    <property type="entry name" value="KR_dom"/>
</dbReference>
<evidence type="ECO:0000313" key="16">
    <source>
        <dbReference type="Proteomes" id="UP000321891"/>
    </source>
</evidence>
<dbReference type="Pfam" id="PF00106">
    <property type="entry name" value="adh_short"/>
    <property type="match status" value="1"/>
</dbReference>
<evidence type="ECO:0000259" key="12">
    <source>
        <dbReference type="SMART" id="SM00822"/>
    </source>
</evidence>
<protein>
    <recommendedName>
        <fullName evidence="3">Diacetyl reductase [(S)-acetoin forming]</fullName>
        <ecNumber evidence="2">1.1.1.304</ecNumber>
    </recommendedName>
    <alternativeName>
        <fullName evidence="6">Acetoin(diacetyl) reductase</fullName>
    </alternativeName>
    <alternativeName>
        <fullName evidence="7">Meso-2,3-butanediol dehydrogenase</fullName>
    </alternativeName>
</protein>
<evidence type="ECO:0000256" key="6">
    <source>
        <dbReference type="ARBA" id="ARBA00029989"/>
    </source>
</evidence>
<reference evidence="14 16" key="2">
    <citation type="submission" date="2019-07" db="EMBL/GenBank/DDBJ databases">
        <title>Whole genome shotgun sequence of Acetobacter cibinongensis NBRC 16605.</title>
        <authorList>
            <person name="Hosoyama A."/>
            <person name="Uohara A."/>
            <person name="Ohji S."/>
            <person name="Ichikawa N."/>
        </authorList>
    </citation>
    <scope>NUCLEOTIDE SEQUENCE [LARGE SCALE GENOMIC DNA]</scope>
    <source>
        <strain evidence="14 16">NBRC 16605</strain>
    </source>
</reference>
<dbReference type="InterPro" id="IPR036291">
    <property type="entry name" value="NAD(P)-bd_dom_sf"/>
</dbReference>
<dbReference type="SMART" id="SM00822">
    <property type="entry name" value="PKS_KR"/>
    <property type="match status" value="1"/>
</dbReference>
<evidence type="ECO:0000256" key="10">
    <source>
        <dbReference type="PIRSR" id="PIRSR614007-2"/>
    </source>
</evidence>
<comment type="catalytic activity">
    <reaction evidence="8">
        <text>(S)-acetoin + NAD(+) = diacetyl + NADH + H(+)</text>
        <dbReference type="Rhea" id="RHEA:27286"/>
        <dbReference type="ChEBI" id="CHEBI:15378"/>
        <dbReference type="ChEBI" id="CHEBI:15687"/>
        <dbReference type="ChEBI" id="CHEBI:16583"/>
        <dbReference type="ChEBI" id="CHEBI:57540"/>
        <dbReference type="ChEBI" id="CHEBI:57945"/>
        <dbReference type="EC" id="1.1.1.304"/>
    </reaction>
</comment>
<evidence type="ECO:0000256" key="3">
    <source>
        <dbReference type="ARBA" id="ARBA00016110"/>
    </source>
</evidence>
<dbReference type="PRINTS" id="PR00081">
    <property type="entry name" value="GDHRDH"/>
</dbReference>
<dbReference type="SUPFAM" id="SSF51735">
    <property type="entry name" value="NAD(P)-binding Rossmann-fold domains"/>
    <property type="match status" value="1"/>
</dbReference>
<feature type="domain" description="Ketoreductase" evidence="12">
    <location>
        <begin position="6"/>
        <end position="196"/>
    </location>
</feature>
<dbReference type="GO" id="GO:0052588">
    <property type="term" value="F:diacetyl reductase ((S)-acetoin forming) (NAD+) activity"/>
    <property type="evidence" value="ECO:0007669"/>
    <property type="project" value="UniProtKB-EC"/>
</dbReference>
<dbReference type="GO" id="GO:0006633">
    <property type="term" value="P:fatty acid biosynthetic process"/>
    <property type="evidence" value="ECO:0007669"/>
    <property type="project" value="TreeGrafter"/>
</dbReference>
<reference evidence="13 15" key="1">
    <citation type="submission" date="2012-11" db="EMBL/GenBank/DDBJ databases">
        <title>Whole genome sequence of Acetobacter cibinongensis 4H-1.</title>
        <authorList>
            <person name="Azuma Y."/>
            <person name="Higashiura N."/>
            <person name="Hirakawa H."/>
            <person name="Matsushita K."/>
        </authorList>
    </citation>
    <scope>NUCLEOTIDE SEQUENCE [LARGE SCALE GENOMIC DNA]</scope>
    <source>
        <strain evidence="13 15">4H-1</strain>
    </source>
</reference>
<feature type="binding site" evidence="10">
    <location>
        <begin position="15"/>
        <end position="17"/>
    </location>
    <ligand>
        <name>NAD(+)</name>
        <dbReference type="ChEBI" id="CHEBI:57540"/>
    </ligand>
</feature>
<dbReference type="PANTHER" id="PTHR42760:SF121">
    <property type="entry name" value="3-OXOACYL-(ACYL-CARRIER-PROTEIN) REDUCTASE"/>
    <property type="match status" value="1"/>
</dbReference>
<dbReference type="InterPro" id="IPR020904">
    <property type="entry name" value="Sc_DH/Rdtase_CS"/>
</dbReference>
<evidence type="ECO:0000313" key="15">
    <source>
        <dbReference type="Proteomes" id="UP000032671"/>
    </source>
</evidence>
<evidence type="ECO:0000256" key="8">
    <source>
        <dbReference type="ARBA" id="ARBA00047315"/>
    </source>
</evidence>
<dbReference type="STRING" id="1231339.Abci_007_250"/>
<gene>
    <name evidence="14" type="primary">budC</name>
    <name evidence="13" type="ORF">Abci_007_250</name>
    <name evidence="14" type="ORF">ACI01nite_19720</name>
</gene>
<comment type="caution">
    <text evidence="13">The sequence shown here is derived from an EMBL/GenBank/DDBJ whole genome shotgun (WGS) entry which is preliminary data.</text>
</comment>
<dbReference type="Gene3D" id="3.40.50.720">
    <property type="entry name" value="NAD(P)-binding Rossmann-like Domain"/>
    <property type="match status" value="1"/>
</dbReference>
<accession>A0A0D6N1H5</accession>
<evidence type="ECO:0000256" key="9">
    <source>
        <dbReference type="PIRSR" id="PIRSR614007-1"/>
    </source>
</evidence>
<dbReference type="GO" id="GO:0048038">
    <property type="term" value="F:quinone binding"/>
    <property type="evidence" value="ECO:0007669"/>
    <property type="project" value="TreeGrafter"/>
</dbReference>
<keyword evidence="5 10" id="KW-0520">NAD</keyword>
<dbReference type="RefSeq" id="WP_048837887.1">
    <property type="nucleotide sequence ID" value="NZ_BAMV01000007.1"/>
</dbReference>
<feature type="binding site" evidence="10">
    <location>
        <begin position="62"/>
        <end position="63"/>
    </location>
    <ligand>
        <name>NAD(+)</name>
        <dbReference type="ChEBI" id="CHEBI:57540"/>
    </ligand>
</feature>
<dbReference type="NCBIfam" id="NF005559">
    <property type="entry name" value="PRK07231.1"/>
    <property type="match status" value="1"/>
</dbReference>
<proteinExistence type="inferred from homology"/>
<sequence length="259" mass="27342">MSLSGKTAIVTGAAQGIGRSIALRLAQDGANIVLTDVKTDKLAVVVKEVEALGRKALAVTADVGDREQVYAMVQQAADTMGQVDIMVNNAGIVQVSSILDATPEEVETIYRINVQGTLWGIQAAAKAFKAQGTPGKIINACSMAGHESFPLLGVYCSTKFAIRALTQTAAKELGSLGITVNAYCPGIVGTDMWDFIDRRMVEETGAKPRETYNKFVGGIALGRAETPEDVAALVAFLARPDSNYITGQSIITDGGIVYR</sequence>
<feature type="binding site" evidence="10">
    <location>
        <position position="89"/>
    </location>
    <ligand>
        <name>NAD(+)</name>
        <dbReference type="ChEBI" id="CHEBI:57540"/>
    </ligand>
</feature>
<dbReference type="NCBIfam" id="TIGR02415">
    <property type="entry name" value="23BDH"/>
    <property type="match status" value="1"/>
</dbReference>
<dbReference type="PROSITE" id="PS00061">
    <property type="entry name" value="ADH_SHORT"/>
    <property type="match status" value="1"/>
</dbReference>
<dbReference type="EMBL" id="BAMV01000007">
    <property type="protein sequence ID" value="GAN59847.1"/>
    <property type="molecule type" value="Genomic_DNA"/>
</dbReference>
<dbReference type="EMBL" id="BJVU01000008">
    <property type="protein sequence ID" value="GEL59370.1"/>
    <property type="molecule type" value="Genomic_DNA"/>
</dbReference>
<accession>A0A6N3SPU3</accession>
<evidence type="ECO:0000256" key="2">
    <source>
        <dbReference type="ARBA" id="ARBA00012848"/>
    </source>
</evidence>
<feature type="binding site" evidence="10">
    <location>
        <position position="159"/>
    </location>
    <ligand>
        <name>NAD(+)</name>
        <dbReference type="ChEBI" id="CHEBI:57540"/>
    </ligand>
</feature>
<dbReference type="Proteomes" id="UP000321891">
    <property type="component" value="Unassembled WGS sequence"/>
</dbReference>
<dbReference type="Proteomes" id="UP000032671">
    <property type="component" value="Unassembled WGS sequence"/>
</dbReference>
<evidence type="ECO:0000256" key="1">
    <source>
        <dbReference type="ARBA" id="ARBA00006484"/>
    </source>
</evidence>
<name>A0A0D6N1H5_9PROT</name>
<feature type="binding site" evidence="10">
    <location>
        <position position="36"/>
    </location>
    <ligand>
        <name>NAD(+)</name>
        <dbReference type="ChEBI" id="CHEBI:57540"/>
    </ligand>
</feature>
<dbReference type="GO" id="GO:0045150">
    <property type="term" value="P:acetoin catabolic process"/>
    <property type="evidence" value="ECO:0007669"/>
    <property type="project" value="InterPro"/>
</dbReference>
<feature type="binding site" evidence="10">
    <location>
        <position position="155"/>
    </location>
    <ligand>
        <name>NAD(+)</name>
        <dbReference type="ChEBI" id="CHEBI:57540"/>
    </ligand>
</feature>
<dbReference type="InterPro" id="IPR014007">
    <property type="entry name" value="23BDH"/>
</dbReference>
<feature type="binding site" evidence="10">
    <location>
        <begin position="185"/>
        <end position="190"/>
    </location>
    <ligand>
        <name>NAD(+)</name>
        <dbReference type="ChEBI" id="CHEBI:57540"/>
    </ligand>
</feature>
<comment type="similarity">
    <text evidence="1 11">Belongs to the short-chain dehydrogenases/reductases (SDR) family.</text>
</comment>
<dbReference type="PANTHER" id="PTHR42760">
    <property type="entry name" value="SHORT-CHAIN DEHYDROGENASES/REDUCTASES FAMILY MEMBER"/>
    <property type="match status" value="1"/>
</dbReference>
<evidence type="ECO:0000256" key="4">
    <source>
        <dbReference type="ARBA" id="ARBA00023002"/>
    </source>
</evidence>
<keyword evidence="16" id="KW-1185">Reference proteome</keyword>
<dbReference type="EC" id="1.1.1.304" evidence="2"/>
<organism evidence="13 15">
    <name type="scientific">Acetobacter cibinongensis</name>
    <dbReference type="NCBI Taxonomy" id="146475"/>
    <lineage>
        <taxon>Bacteria</taxon>
        <taxon>Pseudomonadati</taxon>
        <taxon>Pseudomonadota</taxon>
        <taxon>Alphaproteobacteria</taxon>
        <taxon>Acetobacterales</taxon>
        <taxon>Acetobacteraceae</taxon>
        <taxon>Acetobacter</taxon>
    </lineage>
</organism>
<evidence type="ECO:0000313" key="13">
    <source>
        <dbReference type="EMBL" id="GAN59847.1"/>
    </source>
</evidence>
<dbReference type="InterPro" id="IPR002347">
    <property type="entry name" value="SDR_fam"/>
</dbReference>
<dbReference type="PRINTS" id="PR00080">
    <property type="entry name" value="SDRFAMILY"/>
</dbReference>
<feature type="active site" description="Proton acceptor" evidence="9">
    <location>
        <position position="155"/>
    </location>
</feature>
<dbReference type="AlphaFoldDB" id="A0A0D6N1H5"/>
<evidence type="ECO:0000256" key="5">
    <source>
        <dbReference type="ARBA" id="ARBA00023027"/>
    </source>
</evidence>
<evidence type="ECO:0000313" key="14">
    <source>
        <dbReference type="EMBL" id="GEL59370.1"/>
    </source>
</evidence>